<dbReference type="EMBL" id="DXBU01000134">
    <property type="protein sequence ID" value="HIZ23104.1"/>
    <property type="molecule type" value="Genomic_DNA"/>
</dbReference>
<dbReference type="GO" id="GO:0003676">
    <property type="term" value="F:nucleic acid binding"/>
    <property type="evidence" value="ECO:0007669"/>
    <property type="project" value="InterPro"/>
</dbReference>
<dbReference type="GO" id="GO:0015074">
    <property type="term" value="P:DNA integration"/>
    <property type="evidence" value="ECO:0007669"/>
    <property type="project" value="InterPro"/>
</dbReference>
<dbReference type="InterPro" id="IPR001584">
    <property type="entry name" value="Integrase_cat-core"/>
</dbReference>
<dbReference type="AlphaFoldDB" id="A0A9D2DUC7"/>
<dbReference type="InterPro" id="IPR036397">
    <property type="entry name" value="RNaseH_sf"/>
</dbReference>
<dbReference type="Proteomes" id="UP000824041">
    <property type="component" value="Unassembled WGS sequence"/>
</dbReference>
<dbReference type="PROSITE" id="PS50994">
    <property type="entry name" value="INTEGRASE"/>
    <property type="match status" value="1"/>
</dbReference>
<reference evidence="3" key="1">
    <citation type="journal article" date="2021" name="PeerJ">
        <title>Extensive microbial diversity within the chicken gut microbiome revealed by metagenomics and culture.</title>
        <authorList>
            <person name="Gilroy R."/>
            <person name="Ravi A."/>
            <person name="Getino M."/>
            <person name="Pursley I."/>
            <person name="Horton D.L."/>
            <person name="Alikhan N.F."/>
            <person name="Baker D."/>
            <person name="Gharbi K."/>
            <person name="Hall N."/>
            <person name="Watson M."/>
            <person name="Adriaenssens E.M."/>
            <person name="Foster-Nyarko E."/>
            <person name="Jarju S."/>
            <person name="Secka A."/>
            <person name="Antonio M."/>
            <person name="Oren A."/>
            <person name="Chaudhuri R.R."/>
            <person name="La Ragione R."/>
            <person name="Hildebrand F."/>
            <person name="Pallen M.J."/>
        </authorList>
    </citation>
    <scope>NUCLEOTIDE SEQUENCE</scope>
    <source>
        <strain evidence="3">14324</strain>
    </source>
</reference>
<organism evidence="3 4">
    <name type="scientific">Candidatus Blautia faecigallinarum</name>
    <dbReference type="NCBI Taxonomy" id="2838488"/>
    <lineage>
        <taxon>Bacteria</taxon>
        <taxon>Bacillati</taxon>
        <taxon>Bacillota</taxon>
        <taxon>Clostridia</taxon>
        <taxon>Lachnospirales</taxon>
        <taxon>Lachnospiraceae</taxon>
        <taxon>Blautia</taxon>
    </lineage>
</organism>
<name>A0A9D2DUC7_9FIRM</name>
<proteinExistence type="inferred from homology"/>
<sequence>MLTKTQMQQIQDLKLMGYTKTDIIRYYEARGEKPPSRPTISKYYDMDVVPDDPGAKLAKLKTFDSEPFRSTILRILETNSGKSFCMSSVYDVLEEKFIENGTYDKLPGNEQTLRNYIHYLEDSGQVNREPEHRRVYDYVFDTPPGEQMLIDFGEQALSQAKQIHFICLLLRYSRFLCVYAQDHKYNSAEACQAIYRCFCKLGGRPKELVIDQDAVFVSSETYGEVIKTRTFEDFCTEQDIRLWVCNKADPESKGPIENSVGFVKKNFFSARKITCIDDVWRSLPGWLERKNRRIHRATLRIPADIYNGIEKAAMQPLLPSVYETSPNTFRTYEIAALPYVLYKSCKYSVPRSYAFKTVRYKVVSGKIHIYDEQLNYICSHNLSERKGSINQLPEHRKQESGDWIEIMERLRSKWNCYDFQHFINGIKKENPRHISKQLRAIEQFLDAENPDKSLVAQVMKECCQKYRYQFSQFKVVYSLAKAGRELATDDCRAQIPSGSVVYTDLSVYAKAFRERTERKGAAVQ</sequence>
<gene>
    <name evidence="3" type="ORF">IAA21_09970</name>
</gene>
<comment type="similarity">
    <text evidence="1">Belongs to the transposase IS21/IS408/IS1162 family.</text>
</comment>
<comment type="caution">
    <text evidence="3">The sequence shown here is derived from an EMBL/GenBank/DDBJ whole genome shotgun (WGS) entry which is preliminary data.</text>
</comment>
<feature type="domain" description="Integrase catalytic" evidence="2">
    <location>
        <begin position="140"/>
        <end position="310"/>
    </location>
</feature>
<protein>
    <submittedName>
        <fullName evidence="3">DDE-type integrase/transposase/recombinase</fullName>
    </submittedName>
</protein>
<evidence type="ECO:0000313" key="3">
    <source>
        <dbReference type="EMBL" id="HIZ23104.1"/>
    </source>
</evidence>
<dbReference type="PANTHER" id="PTHR35004">
    <property type="entry name" value="TRANSPOSASE RV3428C-RELATED"/>
    <property type="match status" value="1"/>
</dbReference>
<evidence type="ECO:0000313" key="4">
    <source>
        <dbReference type="Proteomes" id="UP000824041"/>
    </source>
</evidence>
<dbReference type="Gene3D" id="3.30.420.10">
    <property type="entry name" value="Ribonuclease H-like superfamily/Ribonuclease H"/>
    <property type="match status" value="1"/>
</dbReference>
<dbReference type="Pfam" id="PF22483">
    <property type="entry name" value="Mu-transpos_C_2"/>
    <property type="match status" value="1"/>
</dbReference>
<reference evidence="3" key="2">
    <citation type="submission" date="2021-04" db="EMBL/GenBank/DDBJ databases">
        <authorList>
            <person name="Gilroy R."/>
        </authorList>
    </citation>
    <scope>NUCLEOTIDE SEQUENCE</scope>
    <source>
        <strain evidence="3">14324</strain>
    </source>
</reference>
<accession>A0A9D2DUC7</accession>
<evidence type="ECO:0000259" key="2">
    <source>
        <dbReference type="PROSITE" id="PS50994"/>
    </source>
</evidence>
<dbReference type="SUPFAM" id="SSF53098">
    <property type="entry name" value="Ribonuclease H-like"/>
    <property type="match status" value="1"/>
</dbReference>
<evidence type="ECO:0000256" key="1">
    <source>
        <dbReference type="ARBA" id="ARBA00009277"/>
    </source>
</evidence>
<dbReference type="InterPro" id="IPR054353">
    <property type="entry name" value="IstA-like_C"/>
</dbReference>
<dbReference type="InterPro" id="IPR012337">
    <property type="entry name" value="RNaseH-like_sf"/>
</dbReference>